<dbReference type="Pfam" id="PF08241">
    <property type="entry name" value="Methyltransf_11"/>
    <property type="match status" value="1"/>
</dbReference>
<dbReference type="OrthoDB" id="43862at2"/>
<evidence type="ECO:0000259" key="1">
    <source>
        <dbReference type="Pfam" id="PF08241"/>
    </source>
</evidence>
<protein>
    <submittedName>
        <fullName evidence="2">Methylase involved in ubiquinone/menaquinone biosynthesis</fullName>
    </submittedName>
</protein>
<accession>A0A0L0WCS7</accession>
<name>A0A0L0WCS7_GOTPU</name>
<organism evidence="2 3">
    <name type="scientific">Gottschalkia purinilytica</name>
    <name type="common">Clostridium purinilyticum</name>
    <dbReference type="NCBI Taxonomy" id="1503"/>
    <lineage>
        <taxon>Bacteria</taxon>
        <taxon>Bacillati</taxon>
        <taxon>Bacillota</taxon>
        <taxon>Tissierellia</taxon>
        <taxon>Tissierellales</taxon>
        <taxon>Gottschalkiaceae</taxon>
        <taxon>Gottschalkia</taxon>
    </lineage>
</organism>
<keyword evidence="2" id="KW-0489">Methyltransferase</keyword>
<dbReference type="InterPro" id="IPR029063">
    <property type="entry name" value="SAM-dependent_MTases_sf"/>
</dbReference>
<dbReference type="GO" id="GO:0032259">
    <property type="term" value="P:methylation"/>
    <property type="evidence" value="ECO:0007669"/>
    <property type="project" value="UniProtKB-KW"/>
</dbReference>
<feature type="domain" description="Methyltransferase type 11" evidence="1">
    <location>
        <begin position="32"/>
        <end position="118"/>
    </location>
</feature>
<keyword evidence="2" id="KW-0830">Ubiquinone</keyword>
<sequence length="195" mass="22408">MENIDEKLKDRIFSTNLQVVNLDKVSFRGKILDIGGGGEGVIGQVYGDQVISIDSLEEELREAPEGPLKIIMDAKNLTFLDNSFDLVTSFFTMMYIEYEHREKVIEEVYRVLNPGGKFKLWDINVTKPNDCKKDVYLVPVEINIGERKINTSYGVSWKNREQSILYYIDIFKKVGFEILNKNTNGQVYHLVGKKS</sequence>
<evidence type="ECO:0000313" key="3">
    <source>
        <dbReference type="Proteomes" id="UP000037267"/>
    </source>
</evidence>
<dbReference type="InterPro" id="IPR013216">
    <property type="entry name" value="Methyltransf_11"/>
</dbReference>
<comment type="caution">
    <text evidence="2">The sequence shown here is derived from an EMBL/GenBank/DDBJ whole genome shotgun (WGS) entry which is preliminary data.</text>
</comment>
<dbReference type="CDD" id="cd02440">
    <property type="entry name" value="AdoMet_MTases"/>
    <property type="match status" value="1"/>
</dbReference>
<keyword evidence="2" id="KW-0808">Transferase</keyword>
<dbReference type="STRING" id="1503.CLPU_3c00620"/>
<dbReference type="Proteomes" id="UP000037267">
    <property type="component" value="Unassembled WGS sequence"/>
</dbReference>
<dbReference type="AlphaFoldDB" id="A0A0L0WCS7"/>
<dbReference type="EMBL" id="LGSS01000003">
    <property type="protein sequence ID" value="KNF09284.1"/>
    <property type="molecule type" value="Genomic_DNA"/>
</dbReference>
<dbReference type="SUPFAM" id="SSF53335">
    <property type="entry name" value="S-adenosyl-L-methionine-dependent methyltransferases"/>
    <property type="match status" value="1"/>
</dbReference>
<dbReference type="Gene3D" id="3.40.50.150">
    <property type="entry name" value="Vaccinia Virus protein VP39"/>
    <property type="match status" value="1"/>
</dbReference>
<dbReference type="PATRIC" id="fig|1503.3.peg.1923"/>
<dbReference type="GO" id="GO:0008757">
    <property type="term" value="F:S-adenosylmethionine-dependent methyltransferase activity"/>
    <property type="evidence" value="ECO:0007669"/>
    <property type="project" value="InterPro"/>
</dbReference>
<proteinExistence type="predicted"/>
<dbReference type="RefSeq" id="WP_050354284.1">
    <property type="nucleotide sequence ID" value="NZ_LGSS01000003.1"/>
</dbReference>
<keyword evidence="3" id="KW-1185">Reference proteome</keyword>
<reference evidence="3" key="1">
    <citation type="submission" date="2015-07" db="EMBL/GenBank/DDBJ databases">
        <title>Draft genome sequence of the purine-degrading Gottschalkia purinilyticum DSM 1384 (formerly Clostridium purinilyticum).</title>
        <authorList>
            <person name="Poehlein A."/>
            <person name="Schiel-Bengelsdorf B."/>
            <person name="Bengelsdorf F.R."/>
            <person name="Daniel R."/>
            <person name="Duerre P."/>
        </authorList>
    </citation>
    <scope>NUCLEOTIDE SEQUENCE [LARGE SCALE GENOMIC DNA]</scope>
    <source>
        <strain evidence="3">DSM 1384</strain>
    </source>
</reference>
<gene>
    <name evidence="2" type="ORF">CLPU_3c00620</name>
</gene>
<evidence type="ECO:0000313" key="2">
    <source>
        <dbReference type="EMBL" id="KNF09284.1"/>
    </source>
</evidence>